<dbReference type="GO" id="GO:0008239">
    <property type="term" value="F:dipeptidyl-peptidase activity"/>
    <property type="evidence" value="ECO:0007669"/>
    <property type="project" value="TreeGrafter"/>
</dbReference>
<keyword evidence="5" id="KW-0325">Glycoprotein</keyword>
<accession>A0A835R8A4</accession>
<evidence type="ECO:0000256" key="4">
    <source>
        <dbReference type="ARBA" id="ARBA00022801"/>
    </source>
</evidence>
<proteinExistence type="inferred from homology"/>
<gene>
    <name evidence="6" type="ORF">HPP92_012148</name>
</gene>
<dbReference type="GO" id="GO:0070008">
    <property type="term" value="F:serine-type exopeptidase activity"/>
    <property type="evidence" value="ECO:0007669"/>
    <property type="project" value="InterPro"/>
</dbReference>
<evidence type="ECO:0000313" key="7">
    <source>
        <dbReference type="Proteomes" id="UP000639772"/>
    </source>
</evidence>
<dbReference type="PANTHER" id="PTHR11010">
    <property type="entry name" value="PROTEASE S28 PRO-X CARBOXYPEPTIDASE-RELATED"/>
    <property type="match status" value="1"/>
</dbReference>
<organism evidence="6 7">
    <name type="scientific">Vanilla planifolia</name>
    <name type="common">Vanilla</name>
    <dbReference type="NCBI Taxonomy" id="51239"/>
    <lineage>
        <taxon>Eukaryota</taxon>
        <taxon>Viridiplantae</taxon>
        <taxon>Streptophyta</taxon>
        <taxon>Embryophyta</taxon>
        <taxon>Tracheophyta</taxon>
        <taxon>Spermatophyta</taxon>
        <taxon>Magnoliopsida</taxon>
        <taxon>Liliopsida</taxon>
        <taxon>Asparagales</taxon>
        <taxon>Orchidaceae</taxon>
        <taxon>Vanilloideae</taxon>
        <taxon>Vanilleae</taxon>
        <taxon>Vanilla</taxon>
    </lineage>
</organism>
<dbReference type="SUPFAM" id="SSF53474">
    <property type="entry name" value="alpha/beta-Hydrolases"/>
    <property type="match status" value="1"/>
</dbReference>
<dbReference type="InterPro" id="IPR008758">
    <property type="entry name" value="Peptidase_S28"/>
</dbReference>
<dbReference type="InterPro" id="IPR029058">
    <property type="entry name" value="AB_hydrolase_fold"/>
</dbReference>
<protein>
    <recommendedName>
        <fullName evidence="8">Lysosomal Pro-X carboxypeptidase</fullName>
    </recommendedName>
</protein>
<evidence type="ECO:0000256" key="2">
    <source>
        <dbReference type="ARBA" id="ARBA00022670"/>
    </source>
</evidence>
<evidence type="ECO:0000256" key="3">
    <source>
        <dbReference type="ARBA" id="ARBA00022729"/>
    </source>
</evidence>
<name>A0A835R8A4_VANPL</name>
<keyword evidence="2" id="KW-0645">Protease</keyword>
<evidence type="ECO:0008006" key="8">
    <source>
        <dbReference type="Google" id="ProtNLM"/>
    </source>
</evidence>
<dbReference type="AlphaFoldDB" id="A0A835R8A4"/>
<keyword evidence="4" id="KW-0378">Hydrolase</keyword>
<dbReference type="Proteomes" id="UP000639772">
    <property type="component" value="Unassembled WGS sequence"/>
</dbReference>
<dbReference type="Pfam" id="PF05577">
    <property type="entry name" value="Peptidase_S28"/>
    <property type="match status" value="2"/>
</dbReference>
<comment type="caution">
    <text evidence="6">The sequence shown here is derived from an EMBL/GenBank/DDBJ whole genome shotgun (WGS) entry which is preliminary data.</text>
</comment>
<reference evidence="6 7" key="1">
    <citation type="journal article" date="2020" name="Nat. Food">
        <title>A phased Vanilla planifolia genome enables genetic improvement of flavour and production.</title>
        <authorList>
            <person name="Hasing T."/>
            <person name="Tang H."/>
            <person name="Brym M."/>
            <person name="Khazi F."/>
            <person name="Huang T."/>
            <person name="Chambers A.H."/>
        </authorList>
    </citation>
    <scope>NUCLEOTIDE SEQUENCE [LARGE SCALE GENOMIC DNA]</scope>
    <source>
        <tissue evidence="6">Leaf</tissue>
    </source>
</reference>
<sequence length="582" mass="65785">MASMERVNPRSSSAEDICGQCFEGNIDISMKVVGFLEKNAPSLRALLIFCGGFSLKRKLLETPNHMMGAANIEKLNPRYWGGANTTSPIFFYLGLEGRMEVSDEVDNFIEENAQSFRALLVFTEHRYYGESYPFGSKEIAYTNSSTLKYLSSEQALADYAQLLRHLKISLSAMNSPFAGTENSYIRAICDGVNKEPYEKSTLKRLILGIRALHGDSCLRIITDEEIPRTERGWDWQVCTEMVIPIGCSSKHSMFEDSPFHLLSLTQYCQKLFGQVEPRPHWATTEYGGHAHIAWIHMDQLKTDPYWLVDQRKGRGLEGDIEGSIQVIKFLEENAPNFKALLLFAEHRYYGESYPFGSKEVAYSNSSTLKYLSSEQALADYAQLLRDLKVNLSAVNNPVIAFGCSYGGMLASWFHLKFPHIVIGALASSAPILYFDNLTPQNGYCSVVTNDFKEISESCCEIIKKSWRDIDKVAIQFDGLTSLSKMFNTCFYVKDICDGVNSDPQEKNLLKRVSFGIKAYLGDSCLRIIKDEEIPNTKKGWDWQDALNIDDKCPNALSMLGDLELKIDDWLNAKDTFRAARCY</sequence>
<keyword evidence="3" id="KW-0732">Signal</keyword>
<dbReference type="PANTHER" id="PTHR11010:SF120">
    <property type="entry name" value="LYSOSOMAL PRO-X CARBOXYPEPTIDASE"/>
    <property type="match status" value="1"/>
</dbReference>
<evidence type="ECO:0000313" key="6">
    <source>
        <dbReference type="EMBL" id="KAG0484064.1"/>
    </source>
</evidence>
<dbReference type="EMBL" id="JADCNM010000005">
    <property type="protein sequence ID" value="KAG0484064.1"/>
    <property type="molecule type" value="Genomic_DNA"/>
</dbReference>
<dbReference type="OrthoDB" id="2130629at2759"/>
<dbReference type="GO" id="GO:0006508">
    <property type="term" value="P:proteolysis"/>
    <property type="evidence" value="ECO:0007669"/>
    <property type="project" value="UniProtKB-KW"/>
</dbReference>
<comment type="similarity">
    <text evidence="1">Belongs to the peptidase S28 family.</text>
</comment>
<evidence type="ECO:0000256" key="1">
    <source>
        <dbReference type="ARBA" id="ARBA00011079"/>
    </source>
</evidence>
<evidence type="ECO:0000256" key="5">
    <source>
        <dbReference type="ARBA" id="ARBA00023180"/>
    </source>
</evidence>
<dbReference type="Gene3D" id="3.40.50.1820">
    <property type="entry name" value="alpha/beta hydrolase"/>
    <property type="match status" value="2"/>
</dbReference>